<keyword evidence="2" id="KW-0812">Transmembrane</keyword>
<comment type="subcellular location">
    <subcellularLocation>
        <location evidence="1">Membrane</location>
        <topology evidence="1">Single-pass membrane protein</topology>
    </subcellularLocation>
</comment>
<evidence type="ECO:0000256" key="1">
    <source>
        <dbReference type="ARBA" id="ARBA00004167"/>
    </source>
</evidence>
<proteinExistence type="predicted"/>
<keyword evidence="10" id="KW-1185">Reference proteome</keyword>
<dbReference type="PANTHER" id="PTHR24269:SF16">
    <property type="entry name" value="PROTEIN SLG1"/>
    <property type="match status" value="1"/>
</dbReference>
<accession>A0A8H6JE61</accession>
<organism evidence="9 10">
    <name type="scientific">Colletotrichum plurivorum</name>
    <dbReference type="NCBI Taxonomy" id="2175906"/>
    <lineage>
        <taxon>Eukaryota</taxon>
        <taxon>Fungi</taxon>
        <taxon>Dikarya</taxon>
        <taxon>Ascomycota</taxon>
        <taxon>Pezizomycotina</taxon>
        <taxon>Sordariomycetes</taxon>
        <taxon>Hypocreomycetidae</taxon>
        <taxon>Glomerellales</taxon>
        <taxon>Glomerellaceae</taxon>
        <taxon>Colletotrichum</taxon>
        <taxon>Colletotrichum orchidearum species complex</taxon>
    </lineage>
</organism>
<sequence length="273" mass="29272">QPTGIESCRSSRARSQCHGVHGRAAPLSRQTRQRAQHAVRLNTIKTCTFWYDNYEGFSCKEIRDWRYAISPEDFSRWNPSVTLDCGNWQELSYCIQVRREMKPVTSSEASTTSTTEVPEATPEPPALPGWTSLGCYEADETLKAPSAAVDGGRITPDLCGAACYADGRKYAGLQAGKECWCNDFVGNGWASDQKDCNISCPGDASQKCGGTNVINFFKAKLDDALPPGPIPTAEPTTPSMTTASAVATKISSPASSATPSPQENSTEKSGAGA</sequence>
<feature type="region of interest" description="Disordered" evidence="7">
    <location>
        <begin position="224"/>
        <end position="273"/>
    </location>
</feature>
<dbReference type="InterPro" id="IPR051836">
    <property type="entry name" value="Kremen_rcpt"/>
</dbReference>
<dbReference type="PROSITE" id="PS51212">
    <property type="entry name" value="WSC"/>
    <property type="match status" value="1"/>
</dbReference>
<dbReference type="PANTHER" id="PTHR24269">
    <property type="entry name" value="KREMEN PROTEIN"/>
    <property type="match status" value="1"/>
</dbReference>
<feature type="region of interest" description="Disordered" evidence="7">
    <location>
        <begin position="105"/>
        <end position="125"/>
    </location>
</feature>
<evidence type="ECO:0000313" key="9">
    <source>
        <dbReference type="EMBL" id="KAF6811016.1"/>
    </source>
</evidence>
<keyword evidence="5" id="KW-0472">Membrane</keyword>
<gene>
    <name evidence="9" type="ORF">CPLU01_15189</name>
</gene>
<name>A0A8H6JE61_9PEZI</name>
<feature type="compositionally biased region" description="Low complexity" evidence="7">
    <location>
        <begin position="105"/>
        <end position="120"/>
    </location>
</feature>
<dbReference type="EMBL" id="WIGO01000476">
    <property type="protein sequence ID" value="KAF6811016.1"/>
    <property type="molecule type" value="Genomic_DNA"/>
</dbReference>
<comment type="caution">
    <text evidence="9">The sequence shown here is derived from an EMBL/GenBank/DDBJ whole genome shotgun (WGS) entry which is preliminary data.</text>
</comment>
<evidence type="ECO:0000256" key="6">
    <source>
        <dbReference type="ARBA" id="ARBA00023180"/>
    </source>
</evidence>
<dbReference type="SMART" id="SM00321">
    <property type="entry name" value="WSC"/>
    <property type="match status" value="1"/>
</dbReference>
<protein>
    <submittedName>
        <fullName evidence="9">CFEM domain-containing protein</fullName>
    </submittedName>
</protein>
<evidence type="ECO:0000313" key="10">
    <source>
        <dbReference type="Proteomes" id="UP000654918"/>
    </source>
</evidence>
<dbReference type="Pfam" id="PF01822">
    <property type="entry name" value="WSC"/>
    <property type="match status" value="1"/>
</dbReference>
<keyword evidence="3" id="KW-0732">Signal</keyword>
<feature type="compositionally biased region" description="Low complexity" evidence="7">
    <location>
        <begin position="251"/>
        <end position="261"/>
    </location>
</feature>
<feature type="non-terminal residue" evidence="9">
    <location>
        <position position="273"/>
    </location>
</feature>
<feature type="compositionally biased region" description="Polar residues" evidence="7">
    <location>
        <begin position="234"/>
        <end position="245"/>
    </location>
</feature>
<dbReference type="AlphaFoldDB" id="A0A8H6JE61"/>
<evidence type="ECO:0000256" key="3">
    <source>
        <dbReference type="ARBA" id="ARBA00022729"/>
    </source>
</evidence>
<evidence type="ECO:0000256" key="5">
    <source>
        <dbReference type="ARBA" id="ARBA00023136"/>
    </source>
</evidence>
<dbReference type="GO" id="GO:0005886">
    <property type="term" value="C:plasma membrane"/>
    <property type="evidence" value="ECO:0007669"/>
    <property type="project" value="TreeGrafter"/>
</dbReference>
<evidence type="ECO:0000259" key="8">
    <source>
        <dbReference type="PROSITE" id="PS51212"/>
    </source>
</evidence>
<evidence type="ECO:0000256" key="4">
    <source>
        <dbReference type="ARBA" id="ARBA00022989"/>
    </source>
</evidence>
<dbReference type="InterPro" id="IPR002889">
    <property type="entry name" value="WSC_carb-bd"/>
</dbReference>
<reference evidence="9" key="1">
    <citation type="journal article" date="2020" name="Phytopathology">
        <title>Genome Sequence Resources of Colletotrichum truncatum, C. plurivorum, C. musicola, and C. sojae: Four Species Pathogenic to Soybean (Glycine max).</title>
        <authorList>
            <person name="Rogerio F."/>
            <person name="Boufleur T.R."/>
            <person name="Ciampi-Guillardi M."/>
            <person name="Sukno S.A."/>
            <person name="Thon M.R."/>
            <person name="Massola Junior N.S."/>
            <person name="Baroncelli R."/>
        </authorList>
    </citation>
    <scope>NUCLEOTIDE SEQUENCE</scope>
    <source>
        <strain evidence="9">LFN00145</strain>
    </source>
</reference>
<keyword evidence="4" id="KW-1133">Transmembrane helix</keyword>
<keyword evidence="6" id="KW-0325">Glycoprotein</keyword>
<evidence type="ECO:0000256" key="7">
    <source>
        <dbReference type="SAM" id="MobiDB-lite"/>
    </source>
</evidence>
<feature type="compositionally biased region" description="Polar residues" evidence="7">
    <location>
        <begin position="262"/>
        <end position="273"/>
    </location>
</feature>
<dbReference type="Proteomes" id="UP000654918">
    <property type="component" value="Unassembled WGS sequence"/>
</dbReference>
<evidence type="ECO:0000256" key="2">
    <source>
        <dbReference type="ARBA" id="ARBA00022692"/>
    </source>
</evidence>
<feature type="domain" description="WSC" evidence="8">
    <location>
        <begin position="129"/>
        <end position="220"/>
    </location>
</feature>